<evidence type="ECO:0000313" key="3">
    <source>
        <dbReference type="EMBL" id="QTO23269.1"/>
    </source>
</evidence>
<dbReference type="InterPro" id="IPR023346">
    <property type="entry name" value="Lysozyme-like_dom_sf"/>
</dbReference>
<sequence length="225" mass="23709">MPLDFLSLAHDCAPQIAPATMAAIVRTESGFNPSAIGVVHGWLRRQPSNVADAIATARALEAAGWNFSVGLAQVNRANWPAYGLTAENAFEPCRNLAAGAAILHHCFTAAVTSGKFRAGTDYQADVQAALRASLSCYESGNFSTGYQTGYVQRVVESAAAQASSDSSVPAIAPIPVVPIDSAVSIRAPRSEPAVRQLLRRDRDGINADSPITDERLKPDSSAVVF</sequence>
<dbReference type="AlphaFoldDB" id="A0A8A8DF05"/>
<dbReference type="Pfam" id="PF01464">
    <property type="entry name" value="SLT"/>
    <property type="match status" value="1"/>
</dbReference>
<dbReference type="RefSeq" id="WP_034190862.1">
    <property type="nucleotide sequence ID" value="NZ_CP072522.1"/>
</dbReference>
<evidence type="ECO:0000259" key="2">
    <source>
        <dbReference type="Pfam" id="PF01464"/>
    </source>
</evidence>
<proteinExistence type="predicted"/>
<feature type="region of interest" description="Disordered" evidence="1">
    <location>
        <begin position="204"/>
        <end position="225"/>
    </location>
</feature>
<gene>
    <name evidence="3" type="ORF">DT99_034915</name>
</gene>
<dbReference type="SUPFAM" id="SSF53955">
    <property type="entry name" value="Lysozyme-like"/>
    <property type="match status" value="1"/>
</dbReference>
<dbReference type="CDD" id="cd16892">
    <property type="entry name" value="LT_VirB1-like"/>
    <property type="match status" value="1"/>
</dbReference>
<evidence type="ECO:0000256" key="1">
    <source>
        <dbReference type="SAM" id="MobiDB-lite"/>
    </source>
</evidence>
<evidence type="ECO:0000313" key="4">
    <source>
        <dbReference type="Proteomes" id="UP000027834"/>
    </source>
</evidence>
<feature type="domain" description="Transglycosylase SLT" evidence="2">
    <location>
        <begin position="10"/>
        <end position="109"/>
    </location>
</feature>
<dbReference type="InterPro" id="IPR008258">
    <property type="entry name" value="Transglycosylase_SLT_dom_1"/>
</dbReference>
<organism evidence="3 4">
    <name type="scientific">Burkholderia seminalis</name>
    <dbReference type="NCBI Taxonomy" id="488731"/>
    <lineage>
        <taxon>Bacteria</taxon>
        <taxon>Pseudomonadati</taxon>
        <taxon>Pseudomonadota</taxon>
        <taxon>Betaproteobacteria</taxon>
        <taxon>Burkholderiales</taxon>
        <taxon>Burkholderiaceae</taxon>
        <taxon>Burkholderia</taxon>
        <taxon>Burkholderia cepacia complex</taxon>
    </lineage>
</organism>
<keyword evidence="4" id="KW-1185">Reference proteome</keyword>
<name>A0A8A8DF05_9BURK</name>
<accession>A0A8A8DF05</accession>
<dbReference type="Proteomes" id="UP000027834">
    <property type="component" value="Chromosome 3"/>
</dbReference>
<reference evidence="3" key="1">
    <citation type="submission" date="2014-04" db="EMBL/GenBank/DDBJ databases">
        <authorList>
            <person name="Ho Y.-N."/>
            <person name="Huang C.-C."/>
        </authorList>
    </citation>
    <scope>NUCLEOTIDE SEQUENCE</scope>
    <source>
        <strain evidence="3">869T2</strain>
    </source>
</reference>
<dbReference type="Gene3D" id="1.10.530.10">
    <property type="match status" value="1"/>
</dbReference>
<protein>
    <submittedName>
        <fullName evidence="3">Lytic transglycosylase domain-containing protein</fullName>
    </submittedName>
</protein>
<reference evidence="3" key="2">
    <citation type="submission" date="2021-03" db="EMBL/GenBank/DDBJ databases">
        <title>Complete genome sequence of Burkholderia seminalis 869T2.</title>
        <authorList>
            <person name="Hung S.-H."/>
            <person name="Huang C.-T."/>
            <person name="Huang C.-C."/>
            <person name="Kuo C.-H."/>
        </authorList>
    </citation>
    <scope>NUCLEOTIDE SEQUENCE</scope>
    <source>
        <strain evidence="3">869T2</strain>
    </source>
</reference>
<dbReference type="EMBL" id="CP072522">
    <property type="protein sequence ID" value="QTO23269.1"/>
    <property type="molecule type" value="Genomic_DNA"/>
</dbReference>